<dbReference type="AlphaFoldDB" id="A0A6B0VSS7"/>
<sequence>MVDSLVAGLGVVAVLLSAGSAVMFVRYRRRTRARRALADALEARLADAMGPGTGTHLEQAPTVRRIAVVDADSKGDGETERPAFVPVIRINLETTDAPGMKLIFEYVADALETVHPELEARKERVHRYDVEFTFGPGGLLVDGECRRVSVTPELATQLLEEEGFGAFELRRAIERADRDADGDGDTPTTLWVEC</sequence>
<evidence type="ECO:0000256" key="1">
    <source>
        <dbReference type="SAM" id="Phobius"/>
    </source>
</evidence>
<comment type="caution">
    <text evidence="2">The sequence shown here is derived from an EMBL/GenBank/DDBJ whole genome shotgun (WGS) entry which is preliminary data.</text>
</comment>
<evidence type="ECO:0000313" key="3">
    <source>
        <dbReference type="Proteomes" id="UP000434101"/>
    </source>
</evidence>
<dbReference type="Proteomes" id="UP000434101">
    <property type="component" value="Unassembled WGS sequence"/>
</dbReference>
<evidence type="ECO:0000313" key="2">
    <source>
        <dbReference type="EMBL" id="MXV64455.1"/>
    </source>
</evidence>
<keyword evidence="1" id="KW-0472">Membrane</keyword>
<keyword evidence="1" id="KW-1133">Transmembrane helix</keyword>
<proteinExistence type="predicted"/>
<feature type="transmembrane region" description="Helical" evidence="1">
    <location>
        <begin position="6"/>
        <end position="25"/>
    </location>
</feature>
<name>A0A6B0VSS7_9EURY</name>
<gene>
    <name evidence="2" type="ORF">GS429_20760</name>
</gene>
<dbReference type="OrthoDB" id="200669at2157"/>
<keyword evidence="1" id="KW-0812">Transmembrane</keyword>
<reference evidence="2 3" key="1">
    <citation type="submission" date="2020-01" db="EMBL/GenBank/DDBJ databases">
        <title>Natronorubrum sp. JWXQ-INN 674 isolated from Inner Mongolia Autonomous Region of China.</title>
        <authorList>
            <person name="Xue Q."/>
        </authorList>
    </citation>
    <scope>NUCLEOTIDE SEQUENCE [LARGE SCALE GENOMIC DNA]</scope>
    <source>
        <strain evidence="2 3">JWXQ-INN-674</strain>
    </source>
</reference>
<protein>
    <submittedName>
        <fullName evidence="2">Uncharacterized protein</fullName>
    </submittedName>
</protein>
<keyword evidence="3" id="KW-1185">Reference proteome</keyword>
<accession>A0A6B0VSS7</accession>
<organism evidence="2 3">
    <name type="scientific">Natronorubrum halalkaliphilum</name>
    <dbReference type="NCBI Taxonomy" id="2691917"/>
    <lineage>
        <taxon>Archaea</taxon>
        <taxon>Methanobacteriati</taxon>
        <taxon>Methanobacteriota</taxon>
        <taxon>Stenosarchaea group</taxon>
        <taxon>Halobacteria</taxon>
        <taxon>Halobacteriales</taxon>
        <taxon>Natrialbaceae</taxon>
        <taxon>Natronorubrum</taxon>
    </lineage>
</organism>
<dbReference type="EMBL" id="WUYX01000071">
    <property type="protein sequence ID" value="MXV64455.1"/>
    <property type="molecule type" value="Genomic_DNA"/>
</dbReference>
<dbReference type="RefSeq" id="WP_160067798.1">
    <property type="nucleotide sequence ID" value="NZ_WUYX01000071.1"/>
</dbReference>